<evidence type="ECO:0000313" key="1">
    <source>
        <dbReference type="EMBL" id="TFK52524.1"/>
    </source>
</evidence>
<keyword evidence="2" id="KW-1185">Reference proteome</keyword>
<sequence length="471" mass="54043">MAASVARESLPVADDVVDYILRTLPDFDSLLALILVSKRIYHIYRRHSKSIRRSIAYSLVGPALPQALRLVRRGSYGSRDPSSWPRESEMMATAITPEDALRLTQKASVLDQLEIVFSRSYKDFYASSSGSMLSQQESHRFHRAMYRFWLYADAFRLDGEPAVDDVKLKGILLSQIPDDADLFELARVVEFLREVLRQVCVRNGECFAGNAPNGDPYDMGYAMSLGPDRVLGLYQGYEALPHPLDSRIILGRYFIRDPLYEAFHARDLPYPDWDSPVMQLIILDDYEHHNLACHICKETKVLVWGPPNWHHLEYHMSTDALSVLFTGNLKRNYYETEGLHHYASLTPSCHVHLMNWLFDHKLDSGIQATVSRDDWMCDQCIRDFIRANLHAWWLERKHAEGIDTPAEDCPLGYHCREQITRGTHAAKLNHLRRPTAVDTDLQGLPGIERWRSMLSEAIDDSGTLAPRSIFR</sequence>
<dbReference type="AlphaFoldDB" id="A0A5C3N4F2"/>
<reference evidence="1 2" key="1">
    <citation type="journal article" date="2019" name="Nat. Ecol. Evol.">
        <title>Megaphylogeny resolves global patterns of mushroom evolution.</title>
        <authorList>
            <person name="Varga T."/>
            <person name="Krizsan K."/>
            <person name="Foldi C."/>
            <person name="Dima B."/>
            <person name="Sanchez-Garcia M."/>
            <person name="Sanchez-Ramirez S."/>
            <person name="Szollosi G.J."/>
            <person name="Szarkandi J.G."/>
            <person name="Papp V."/>
            <person name="Albert L."/>
            <person name="Andreopoulos W."/>
            <person name="Angelini C."/>
            <person name="Antonin V."/>
            <person name="Barry K.W."/>
            <person name="Bougher N.L."/>
            <person name="Buchanan P."/>
            <person name="Buyck B."/>
            <person name="Bense V."/>
            <person name="Catcheside P."/>
            <person name="Chovatia M."/>
            <person name="Cooper J."/>
            <person name="Damon W."/>
            <person name="Desjardin D."/>
            <person name="Finy P."/>
            <person name="Geml J."/>
            <person name="Haridas S."/>
            <person name="Hughes K."/>
            <person name="Justo A."/>
            <person name="Karasinski D."/>
            <person name="Kautmanova I."/>
            <person name="Kiss B."/>
            <person name="Kocsube S."/>
            <person name="Kotiranta H."/>
            <person name="LaButti K.M."/>
            <person name="Lechner B.E."/>
            <person name="Liimatainen K."/>
            <person name="Lipzen A."/>
            <person name="Lukacs Z."/>
            <person name="Mihaltcheva S."/>
            <person name="Morgado L.N."/>
            <person name="Niskanen T."/>
            <person name="Noordeloos M.E."/>
            <person name="Ohm R.A."/>
            <person name="Ortiz-Santana B."/>
            <person name="Ovrebo C."/>
            <person name="Racz N."/>
            <person name="Riley R."/>
            <person name="Savchenko A."/>
            <person name="Shiryaev A."/>
            <person name="Soop K."/>
            <person name="Spirin V."/>
            <person name="Szebenyi C."/>
            <person name="Tomsovsky M."/>
            <person name="Tulloss R.E."/>
            <person name="Uehling J."/>
            <person name="Grigoriev I.V."/>
            <person name="Vagvolgyi C."/>
            <person name="Papp T."/>
            <person name="Martin F.M."/>
            <person name="Miettinen O."/>
            <person name="Hibbett D.S."/>
            <person name="Nagy L.G."/>
        </authorList>
    </citation>
    <scope>NUCLEOTIDE SEQUENCE [LARGE SCALE GENOMIC DNA]</scope>
    <source>
        <strain evidence="1 2">OMC1185</strain>
    </source>
</reference>
<evidence type="ECO:0008006" key="3">
    <source>
        <dbReference type="Google" id="ProtNLM"/>
    </source>
</evidence>
<dbReference type="Proteomes" id="UP000305948">
    <property type="component" value="Unassembled WGS sequence"/>
</dbReference>
<name>A0A5C3N4F2_9AGAM</name>
<dbReference type="STRING" id="5364.A0A5C3N4F2"/>
<accession>A0A5C3N4F2</accession>
<gene>
    <name evidence="1" type="ORF">OE88DRAFT_1657834</name>
</gene>
<dbReference type="OrthoDB" id="2745518at2759"/>
<organism evidence="1 2">
    <name type="scientific">Heliocybe sulcata</name>
    <dbReference type="NCBI Taxonomy" id="5364"/>
    <lineage>
        <taxon>Eukaryota</taxon>
        <taxon>Fungi</taxon>
        <taxon>Dikarya</taxon>
        <taxon>Basidiomycota</taxon>
        <taxon>Agaricomycotina</taxon>
        <taxon>Agaricomycetes</taxon>
        <taxon>Gloeophyllales</taxon>
        <taxon>Gloeophyllaceae</taxon>
        <taxon>Heliocybe</taxon>
    </lineage>
</organism>
<protein>
    <recommendedName>
        <fullName evidence="3">F-box domain-containing protein</fullName>
    </recommendedName>
</protein>
<evidence type="ECO:0000313" key="2">
    <source>
        <dbReference type="Proteomes" id="UP000305948"/>
    </source>
</evidence>
<proteinExistence type="predicted"/>
<dbReference type="EMBL" id="ML213509">
    <property type="protein sequence ID" value="TFK52524.1"/>
    <property type="molecule type" value="Genomic_DNA"/>
</dbReference>